<evidence type="ECO:0000313" key="3">
    <source>
        <dbReference type="Proteomes" id="UP000008281"/>
    </source>
</evidence>
<dbReference type="OMA" id="GQRYEYN"/>
<organism evidence="3">
    <name type="scientific">Caenorhabditis remanei</name>
    <name type="common">Caenorhabditis vulgaris</name>
    <dbReference type="NCBI Taxonomy" id="31234"/>
    <lineage>
        <taxon>Eukaryota</taxon>
        <taxon>Metazoa</taxon>
        <taxon>Ecdysozoa</taxon>
        <taxon>Nematoda</taxon>
        <taxon>Chromadorea</taxon>
        <taxon>Rhabditida</taxon>
        <taxon>Rhabditina</taxon>
        <taxon>Rhabditomorpha</taxon>
        <taxon>Rhabditoidea</taxon>
        <taxon>Rhabditidae</taxon>
        <taxon>Peloderinae</taxon>
        <taxon>Caenorhabditis</taxon>
    </lineage>
</organism>
<dbReference type="STRING" id="31234.E3M4H4"/>
<feature type="region of interest" description="Disordered" evidence="1">
    <location>
        <begin position="1"/>
        <end position="34"/>
    </location>
</feature>
<dbReference type="AlphaFoldDB" id="E3M4H4"/>
<dbReference type="InParanoid" id="E3M4H4"/>
<proteinExistence type="predicted"/>
<sequence>MPSSPFPIQLQQPKREGSTTSGSSGGGIRKQRVVLPRQLATSNGNVQYDDGSTIYEGSNNSFLAATGQRYEYN</sequence>
<evidence type="ECO:0000256" key="1">
    <source>
        <dbReference type="SAM" id="MobiDB-lite"/>
    </source>
</evidence>
<dbReference type="EMBL" id="DS268424">
    <property type="protein sequence ID" value="EFO91583.1"/>
    <property type="molecule type" value="Genomic_DNA"/>
</dbReference>
<dbReference type="OrthoDB" id="10421992at2759"/>
<name>E3M4H4_CAERE</name>
<dbReference type="eggNOG" id="KOG3571">
    <property type="taxonomic scope" value="Eukaryota"/>
</dbReference>
<keyword evidence="3" id="KW-1185">Reference proteome</keyword>
<dbReference type="Proteomes" id="UP000008281">
    <property type="component" value="Unassembled WGS sequence"/>
</dbReference>
<reference evidence="2" key="1">
    <citation type="submission" date="2007-07" db="EMBL/GenBank/DDBJ databases">
        <title>PCAP assembly of the Caenorhabditis remanei genome.</title>
        <authorList>
            <consortium name="The Caenorhabditis remanei Sequencing Consortium"/>
            <person name="Wilson R.K."/>
        </authorList>
    </citation>
    <scope>NUCLEOTIDE SEQUENCE [LARGE SCALE GENOMIC DNA]</scope>
    <source>
        <strain evidence="2">PB4641</strain>
    </source>
</reference>
<accession>E3M4H4</accession>
<dbReference type="HOGENOM" id="CLU_2707174_0_0_1"/>
<protein>
    <submittedName>
        <fullName evidence="2">Uncharacterized protein</fullName>
    </submittedName>
</protein>
<evidence type="ECO:0000313" key="2">
    <source>
        <dbReference type="EMBL" id="EFO91583.1"/>
    </source>
</evidence>
<gene>
    <name evidence="2" type="ORF">CRE_11921</name>
</gene>